<protein>
    <submittedName>
        <fullName evidence="1">2'-5' RNA ligase family protein</fullName>
    </submittedName>
</protein>
<dbReference type="Gene3D" id="3.90.1140.10">
    <property type="entry name" value="Cyclic phosphodiesterase"/>
    <property type="match status" value="1"/>
</dbReference>
<dbReference type="Proteomes" id="UP001595912">
    <property type="component" value="Unassembled WGS sequence"/>
</dbReference>
<keyword evidence="1" id="KW-0436">Ligase</keyword>
<keyword evidence="2" id="KW-1185">Reference proteome</keyword>
<dbReference type="GO" id="GO:0016874">
    <property type="term" value="F:ligase activity"/>
    <property type="evidence" value="ECO:0007669"/>
    <property type="project" value="UniProtKB-KW"/>
</dbReference>
<dbReference type="Pfam" id="PF13563">
    <property type="entry name" value="2_5_RNA_ligase2"/>
    <property type="match status" value="1"/>
</dbReference>
<dbReference type="EMBL" id="JBHSIU010000041">
    <property type="protein sequence ID" value="MFC5001904.1"/>
    <property type="molecule type" value="Genomic_DNA"/>
</dbReference>
<proteinExistence type="predicted"/>
<dbReference type="InterPro" id="IPR009097">
    <property type="entry name" value="Cyclic_Pdiesterase"/>
</dbReference>
<name>A0ABV9W1H5_9ACTN</name>
<dbReference type="RefSeq" id="WP_380119488.1">
    <property type="nucleotide sequence ID" value="NZ_JBHSIU010000041.1"/>
</dbReference>
<organism evidence="1 2">
    <name type="scientific">Dactylosporangium cerinum</name>
    <dbReference type="NCBI Taxonomy" id="1434730"/>
    <lineage>
        <taxon>Bacteria</taxon>
        <taxon>Bacillati</taxon>
        <taxon>Actinomycetota</taxon>
        <taxon>Actinomycetes</taxon>
        <taxon>Micromonosporales</taxon>
        <taxon>Micromonosporaceae</taxon>
        <taxon>Dactylosporangium</taxon>
    </lineage>
</organism>
<evidence type="ECO:0000313" key="1">
    <source>
        <dbReference type="EMBL" id="MFC5001904.1"/>
    </source>
</evidence>
<sequence length="238" mass="26177">MNDAGNERLPTAHHATAAAELERFRSIRQLRDHWTSRHTEPAYYWYLTFEHSTAVHLLAKHCQDNIPLSYYDFTPSEDLHMTLDRVAFVREAIPDRIRAITAAAIANCAGVPPFNIAIGGLGGTPGALGFIAFPPEPLQHLRDALRAATLSVDPGAPVKDQSFHPHVAIGYCNATVPAQPAITAVERLHHLATTSVLVDHVTLVLLEQQNRGYKWRAVTHLPIGPTSEPPVTNRCSPD</sequence>
<dbReference type="SUPFAM" id="SSF55144">
    <property type="entry name" value="LigT-like"/>
    <property type="match status" value="1"/>
</dbReference>
<gene>
    <name evidence="1" type="ORF">ACFPIJ_29215</name>
</gene>
<evidence type="ECO:0000313" key="2">
    <source>
        <dbReference type="Proteomes" id="UP001595912"/>
    </source>
</evidence>
<comment type="caution">
    <text evidence="1">The sequence shown here is derived from an EMBL/GenBank/DDBJ whole genome shotgun (WGS) entry which is preliminary data.</text>
</comment>
<reference evidence="2" key="1">
    <citation type="journal article" date="2019" name="Int. J. Syst. Evol. Microbiol.">
        <title>The Global Catalogue of Microorganisms (GCM) 10K type strain sequencing project: providing services to taxonomists for standard genome sequencing and annotation.</title>
        <authorList>
            <consortium name="The Broad Institute Genomics Platform"/>
            <consortium name="The Broad Institute Genome Sequencing Center for Infectious Disease"/>
            <person name="Wu L."/>
            <person name="Ma J."/>
        </authorList>
    </citation>
    <scope>NUCLEOTIDE SEQUENCE [LARGE SCALE GENOMIC DNA]</scope>
    <source>
        <strain evidence="2">CGMCC 4.7152</strain>
    </source>
</reference>
<accession>A0ABV9W1H5</accession>